<dbReference type="STRING" id="34506.A0A090L6V2"/>
<organism evidence="1">
    <name type="scientific">Strongyloides ratti</name>
    <name type="common">Parasitic roundworm</name>
    <dbReference type="NCBI Taxonomy" id="34506"/>
    <lineage>
        <taxon>Eukaryota</taxon>
        <taxon>Metazoa</taxon>
        <taxon>Ecdysozoa</taxon>
        <taxon>Nematoda</taxon>
        <taxon>Chromadorea</taxon>
        <taxon>Rhabditida</taxon>
        <taxon>Tylenchina</taxon>
        <taxon>Panagrolaimomorpha</taxon>
        <taxon>Strongyloidoidea</taxon>
        <taxon>Strongyloididae</taxon>
        <taxon>Strongyloides</taxon>
    </lineage>
</organism>
<dbReference type="RefSeq" id="XP_024504677.1">
    <property type="nucleotide sequence ID" value="XM_024650951.1"/>
</dbReference>
<proteinExistence type="predicted"/>
<evidence type="ECO:0000313" key="4">
    <source>
        <dbReference type="WormBase" id="SRAE_2000015700"/>
    </source>
</evidence>
<gene>
    <name evidence="1 3 4" type="ORF">SRAE_2000015700</name>
</gene>
<evidence type="ECO:0000313" key="3">
    <source>
        <dbReference type="WBParaSite" id="SRAE_2000015700.1"/>
    </source>
</evidence>
<dbReference type="GeneID" id="36377841"/>
<evidence type="ECO:0000313" key="1">
    <source>
        <dbReference type="EMBL" id="CEF65477.1"/>
    </source>
</evidence>
<dbReference type="WBParaSite" id="SRAE_2000015700.1">
    <property type="protein sequence ID" value="SRAE_2000015700.1"/>
    <property type="gene ID" value="WBGene00260347"/>
</dbReference>
<reference evidence="3" key="2">
    <citation type="submission" date="2020-12" db="UniProtKB">
        <authorList>
            <consortium name="WormBaseParasite"/>
        </authorList>
    </citation>
    <scope>IDENTIFICATION</scope>
</reference>
<dbReference type="OrthoDB" id="4405280at2759"/>
<dbReference type="AlphaFoldDB" id="A0A090L6V2"/>
<name>A0A090L6V2_STRRB</name>
<evidence type="ECO:0000313" key="2">
    <source>
        <dbReference type="Proteomes" id="UP000035682"/>
    </source>
</evidence>
<sequence length="341" mass="38370">MIYLYKNYYIFCIKYNFNLLLYIFLLLCCFFNLSLSERCPLFFGAYECPKNYTCINGNCQKDGIISKTCDNVVCDDDFKCFNGVCWPVEGLPCDRNTLVDKDVANAMTSDCGSKGKCISGRCRIDHCWNVVCQEDEMCRGGKCYKIVDNFCWNSFNCGPRFKCVNNKCKIIDELPREKCNCDPGMICKNGQCMMQDNCVNIACEAEEVCIDGVCSSLLGTKCAYNGDCGDVLICKQGICVEDLECRNKCPYDNVCREGLCSNIQGLLCEENSCSEGYECINGECLKNNCIHTVCQIGERCDNGLCIRVEGSFCSHAPRDCGPLFKCINGVCRDFIKDMMIQ</sequence>
<dbReference type="EMBL" id="LN609529">
    <property type="protein sequence ID" value="CEF65477.1"/>
    <property type="molecule type" value="Genomic_DNA"/>
</dbReference>
<keyword evidence="2" id="KW-1185">Reference proteome</keyword>
<reference evidence="1 2" key="1">
    <citation type="submission" date="2014-09" db="EMBL/GenBank/DDBJ databases">
        <authorList>
            <person name="Martin A.A."/>
        </authorList>
    </citation>
    <scope>NUCLEOTIDE SEQUENCE</scope>
    <source>
        <strain evidence="2">ED321</strain>
        <strain evidence="1">ED321 Heterogonic</strain>
    </source>
</reference>
<accession>A0A090L6V2</accession>
<dbReference type="OMA" id="QCTSIYC"/>
<protein>
    <submittedName>
        <fullName evidence="3">Tenascin-X</fullName>
    </submittedName>
</protein>
<dbReference type="WormBase" id="SRAE_2000015700">
    <property type="protein sequence ID" value="SRP12239"/>
    <property type="gene ID" value="WBGene00260347"/>
</dbReference>
<dbReference type="Proteomes" id="UP000035682">
    <property type="component" value="Unplaced"/>
</dbReference>
<dbReference type="CTD" id="36377841"/>